<evidence type="ECO:0000313" key="2">
    <source>
        <dbReference type="Proteomes" id="UP001054837"/>
    </source>
</evidence>
<dbReference type="EMBL" id="BPLQ01002080">
    <property type="protein sequence ID" value="GIX88499.1"/>
    <property type="molecule type" value="Genomic_DNA"/>
</dbReference>
<reference evidence="1 2" key="1">
    <citation type="submission" date="2021-06" db="EMBL/GenBank/DDBJ databases">
        <title>Caerostris darwini draft genome.</title>
        <authorList>
            <person name="Kono N."/>
            <person name="Arakawa K."/>
        </authorList>
    </citation>
    <scope>NUCLEOTIDE SEQUENCE [LARGE SCALE GENOMIC DNA]</scope>
</reference>
<protein>
    <submittedName>
        <fullName evidence="1">Uncharacterized protein</fullName>
    </submittedName>
</protein>
<accession>A0AAV4NXZ3</accession>
<keyword evidence="2" id="KW-1185">Reference proteome</keyword>
<sequence length="125" mass="14092">MGARALPVIYECKLQPLRWVRWSRDFLENEGYDKNRLPPPSLVVRAGSRGLSQSLGLMPFGRPTVLQAPNYVSWDARSRIFMAFFGINFEPGRSVLGPSTLPVSIYLLGCKFSNIFCSSSHFDFS</sequence>
<dbReference type="AlphaFoldDB" id="A0AAV4NXZ3"/>
<gene>
    <name evidence="1" type="ORF">CDAR_385291</name>
</gene>
<dbReference type="Proteomes" id="UP001054837">
    <property type="component" value="Unassembled WGS sequence"/>
</dbReference>
<evidence type="ECO:0000313" key="1">
    <source>
        <dbReference type="EMBL" id="GIX88499.1"/>
    </source>
</evidence>
<organism evidence="1 2">
    <name type="scientific">Caerostris darwini</name>
    <dbReference type="NCBI Taxonomy" id="1538125"/>
    <lineage>
        <taxon>Eukaryota</taxon>
        <taxon>Metazoa</taxon>
        <taxon>Ecdysozoa</taxon>
        <taxon>Arthropoda</taxon>
        <taxon>Chelicerata</taxon>
        <taxon>Arachnida</taxon>
        <taxon>Araneae</taxon>
        <taxon>Araneomorphae</taxon>
        <taxon>Entelegynae</taxon>
        <taxon>Araneoidea</taxon>
        <taxon>Araneidae</taxon>
        <taxon>Caerostris</taxon>
    </lineage>
</organism>
<name>A0AAV4NXZ3_9ARAC</name>
<proteinExistence type="predicted"/>
<comment type="caution">
    <text evidence="1">The sequence shown here is derived from an EMBL/GenBank/DDBJ whole genome shotgun (WGS) entry which is preliminary data.</text>
</comment>